<dbReference type="Proteomes" id="UP000504606">
    <property type="component" value="Unplaced"/>
</dbReference>
<accession>A0A9C6UC39</accession>
<evidence type="ECO:0000313" key="3">
    <source>
        <dbReference type="Proteomes" id="UP000504606"/>
    </source>
</evidence>
<evidence type="ECO:0000256" key="2">
    <source>
        <dbReference type="SAM" id="Phobius"/>
    </source>
</evidence>
<reference evidence="4" key="1">
    <citation type="submission" date="2025-08" db="UniProtKB">
        <authorList>
            <consortium name="RefSeq"/>
        </authorList>
    </citation>
    <scope>IDENTIFICATION</scope>
    <source>
        <tissue evidence="4">Whole organism</tissue>
    </source>
</reference>
<keyword evidence="2" id="KW-0812">Transmembrane</keyword>
<proteinExistence type="predicted"/>
<keyword evidence="3" id="KW-1185">Reference proteome</keyword>
<keyword evidence="2" id="KW-0472">Membrane</keyword>
<feature type="compositionally biased region" description="Basic and acidic residues" evidence="1">
    <location>
        <begin position="258"/>
        <end position="272"/>
    </location>
</feature>
<protein>
    <submittedName>
        <fullName evidence="4">Uncharacterized protein LOC113217827</fullName>
    </submittedName>
</protein>
<gene>
    <name evidence="4" type="primary">LOC113217827</name>
</gene>
<evidence type="ECO:0000313" key="4">
    <source>
        <dbReference type="RefSeq" id="XP_052126128.1"/>
    </source>
</evidence>
<dbReference type="RefSeq" id="XP_052126128.1">
    <property type="nucleotide sequence ID" value="XM_052270168.1"/>
</dbReference>
<feature type="region of interest" description="Disordered" evidence="1">
    <location>
        <begin position="239"/>
        <end position="291"/>
    </location>
</feature>
<dbReference type="AlphaFoldDB" id="A0A9C6UC39"/>
<name>A0A9C6UC39_FRAOC</name>
<organism evidence="3 4">
    <name type="scientific">Frankliniella occidentalis</name>
    <name type="common">Western flower thrips</name>
    <name type="synonym">Euthrips occidentalis</name>
    <dbReference type="NCBI Taxonomy" id="133901"/>
    <lineage>
        <taxon>Eukaryota</taxon>
        <taxon>Metazoa</taxon>
        <taxon>Ecdysozoa</taxon>
        <taxon>Arthropoda</taxon>
        <taxon>Hexapoda</taxon>
        <taxon>Insecta</taxon>
        <taxon>Pterygota</taxon>
        <taxon>Neoptera</taxon>
        <taxon>Paraneoptera</taxon>
        <taxon>Thysanoptera</taxon>
        <taxon>Terebrantia</taxon>
        <taxon>Thripoidea</taxon>
        <taxon>Thripidae</taxon>
        <taxon>Frankliniella</taxon>
    </lineage>
</organism>
<sequence>MTPPHTCLRPLCACKGPPSAAAARLAATLAVAGLAARPALDLLESGGAAGAAAGDSGRGPCGALCRLCPGAAALTRTTLIVVAAVTLLALVALTVRLATAPPSSPPPPAATPVPAKQQVVAPVAPAFAATAAATARNGSSSAPPDQIAAMESAARVADANDGDSLEIDAGPPPMDVDGSSHANPAGDHLSESYPEAGRVVVDGVLDVSSASDATVPLNQLLGDAVHAETPTHILAAPDTSAVHTRSAEHQQPLNDDGGLLHEESAGKGDAAHARHRRPTTVQPRRNNFRPRYDHGAVAPAWKQFVGCALHLRPAAPAPAAPHKRHVMLRAPLPPLHVMAPAAWPAPPPQQQRFPAPLPAALWGLRLVPQQQQQHPVWGSPAASGPAAPAPAPWGQHVQLYAPAPGLPCQLCPPPVLHVPGAPTPAPPGPTWTC</sequence>
<feature type="region of interest" description="Disordered" evidence="1">
    <location>
        <begin position="135"/>
        <end position="191"/>
    </location>
</feature>
<dbReference type="KEGG" id="foc:113217827"/>
<evidence type="ECO:0000256" key="1">
    <source>
        <dbReference type="SAM" id="MobiDB-lite"/>
    </source>
</evidence>
<keyword evidence="2" id="KW-1133">Transmembrane helix</keyword>
<feature type="transmembrane region" description="Helical" evidence="2">
    <location>
        <begin position="79"/>
        <end position="98"/>
    </location>
</feature>
<dbReference type="GeneID" id="113217827"/>